<accession>A0A1H3XHG0</accession>
<dbReference type="InterPro" id="IPR011110">
    <property type="entry name" value="Reg_prop"/>
</dbReference>
<evidence type="ECO:0000256" key="3">
    <source>
        <dbReference type="ARBA" id="ARBA00022553"/>
    </source>
</evidence>
<evidence type="ECO:0000259" key="15">
    <source>
        <dbReference type="PROSITE" id="PS50110"/>
    </source>
</evidence>
<evidence type="ECO:0000256" key="1">
    <source>
        <dbReference type="ARBA" id="ARBA00000085"/>
    </source>
</evidence>
<dbReference type="CDD" id="cd00075">
    <property type="entry name" value="HATPase"/>
    <property type="match status" value="1"/>
</dbReference>
<feature type="domain" description="HTH araC/xylS-type" evidence="13">
    <location>
        <begin position="1231"/>
        <end position="1330"/>
    </location>
</feature>
<dbReference type="SUPFAM" id="SSF46689">
    <property type="entry name" value="Homeodomain-like"/>
    <property type="match status" value="2"/>
</dbReference>
<keyword evidence="3 11" id="KW-0597">Phosphoprotein</keyword>
<dbReference type="SUPFAM" id="SSF47384">
    <property type="entry name" value="Homodimeric domain of signal transducing histidine kinase"/>
    <property type="match status" value="1"/>
</dbReference>
<dbReference type="Gene3D" id="3.30.565.10">
    <property type="entry name" value="Histidine kinase-like ATPase, C-terminal domain"/>
    <property type="match status" value="1"/>
</dbReference>
<dbReference type="InterPro" id="IPR018060">
    <property type="entry name" value="HTH_AraC"/>
</dbReference>
<keyword evidence="4" id="KW-0808">Transferase</keyword>
<evidence type="ECO:0000256" key="6">
    <source>
        <dbReference type="ARBA" id="ARBA00022777"/>
    </source>
</evidence>
<feature type="signal peptide" evidence="12">
    <location>
        <begin position="1"/>
        <end position="20"/>
    </location>
</feature>
<dbReference type="SMART" id="SM00388">
    <property type="entry name" value="HisKA"/>
    <property type="match status" value="1"/>
</dbReference>
<feature type="modified residue" description="4-aspartylphosphate" evidence="11">
    <location>
        <position position="1130"/>
    </location>
</feature>
<dbReference type="GO" id="GO:0000155">
    <property type="term" value="F:phosphorelay sensor kinase activity"/>
    <property type="evidence" value="ECO:0007669"/>
    <property type="project" value="InterPro"/>
</dbReference>
<evidence type="ECO:0000313" key="16">
    <source>
        <dbReference type="EMBL" id="SDZ98381.1"/>
    </source>
</evidence>
<dbReference type="SUPFAM" id="SSF50998">
    <property type="entry name" value="Quinoprotein alcohol dehydrogenase-like"/>
    <property type="match status" value="1"/>
</dbReference>
<dbReference type="InterPro" id="IPR015943">
    <property type="entry name" value="WD40/YVTN_repeat-like_dom_sf"/>
</dbReference>
<dbReference type="InterPro" id="IPR001789">
    <property type="entry name" value="Sig_transdc_resp-reg_receiver"/>
</dbReference>
<dbReference type="Gene3D" id="2.60.40.10">
    <property type="entry name" value="Immunoglobulins"/>
    <property type="match status" value="1"/>
</dbReference>
<evidence type="ECO:0000256" key="5">
    <source>
        <dbReference type="ARBA" id="ARBA00022741"/>
    </source>
</evidence>
<evidence type="ECO:0000256" key="10">
    <source>
        <dbReference type="ARBA" id="ARBA00023163"/>
    </source>
</evidence>
<dbReference type="SUPFAM" id="SSF63829">
    <property type="entry name" value="Calcium-dependent phosphotriesterase"/>
    <property type="match status" value="1"/>
</dbReference>
<dbReference type="InterPro" id="IPR036890">
    <property type="entry name" value="HATPase_C_sf"/>
</dbReference>
<name>A0A1H3XHG0_XYLRU</name>
<dbReference type="SMART" id="SM00448">
    <property type="entry name" value="REC"/>
    <property type="match status" value="1"/>
</dbReference>
<feature type="chain" id="PRO_5010205372" description="histidine kinase" evidence="12">
    <location>
        <begin position="21"/>
        <end position="1334"/>
    </location>
</feature>
<evidence type="ECO:0000259" key="14">
    <source>
        <dbReference type="PROSITE" id="PS50109"/>
    </source>
</evidence>
<keyword evidence="9" id="KW-0805">Transcription regulation</keyword>
<dbReference type="PRINTS" id="PR00344">
    <property type="entry name" value="BCTRLSENSOR"/>
</dbReference>
<keyword evidence="12" id="KW-0732">Signal</keyword>
<dbReference type="Proteomes" id="UP000182257">
    <property type="component" value="Unassembled WGS sequence"/>
</dbReference>
<reference evidence="16 17" key="1">
    <citation type="submission" date="2016-10" db="EMBL/GenBank/DDBJ databases">
        <authorList>
            <person name="de Groot N.N."/>
        </authorList>
    </citation>
    <scope>NUCLEOTIDE SEQUENCE [LARGE SCALE GENOMIC DNA]</scope>
    <source>
        <strain evidence="16 17">D31d</strain>
    </source>
</reference>
<dbReference type="InterPro" id="IPR003661">
    <property type="entry name" value="HisK_dim/P_dom"/>
</dbReference>
<evidence type="ECO:0000259" key="13">
    <source>
        <dbReference type="PROSITE" id="PS01124"/>
    </source>
</evidence>
<feature type="domain" description="Response regulatory" evidence="15">
    <location>
        <begin position="1082"/>
        <end position="1197"/>
    </location>
</feature>
<comment type="catalytic activity">
    <reaction evidence="1">
        <text>ATP + protein L-histidine = ADP + protein N-phospho-L-histidine.</text>
        <dbReference type="EC" id="2.7.13.3"/>
    </reaction>
</comment>
<dbReference type="Pfam" id="PF00072">
    <property type="entry name" value="Response_reg"/>
    <property type="match status" value="1"/>
</dbReference>
<dbReference type="InterPro" id="IPR003594">
    <property type="entry name" value="HATPase_dom"/>
</dbReference>
<proteinExistence type="predicted"/>
<dbReference type="Gene3D" id="1.10.287.130">
    <property type="match status" value="1"/>
</dbReference>
<dbReference type="EMBL" id="FNRF01000001">
    <property type="protein sequence ID" value="SDZ98381.1"/>
    <property type="molecule type" value="Genomic_DNA"/>
</dbReference>
<dbReference type="InterPro" id="IPR005467">
    <property type="entry name" value="His_kinase_dom"/>
</dbReference>
<dbReference type="SMART" id="SM00387">
    <property type="entry name" value="HATPase_c"/>
    <property type="match status" value="1"/>
</dbReference>
<dbReference type="SUPFAM" id="SSF55874">
    <property type="entry name" value="ATPase domain of HSP90 chaperone/DNA topoisomerase II/histidine kinase"/>
    <property type="match status" value="1"/>
</dbReference>
<dbReference type="PROSITE" id="PS50110">
    <property type="entry name" value="RESPONSE_REGULATORY"/>
    <property type="match status" value="1"/>
</dbReference>
<organism evidence="16 17">
    <name type="scientific">Xylanibacter ruminicola</name>
    <name type="common">Prevotella ruminicola</name>
    <dbReference type="NCBI Taxonomy" id="839"/>
    <lineage>
        <taxon>Bacteria</taxon>
        <taxon>Pseudomonadati</taxon>
        <taxon>Bacteroidota</taxon>
        <taxon>Bacteroidia</taxon>
        <taxon>Bacteroidales</taxon>
        <taxon>Prevotellaceae</taxon>
        <taxon>Xylanibacter</taxon>
    </lineage>
</organism>
<evidence type="ECO:0000256" key="2">
    <source>
        <dbReference type="ARBA" id="ARBA00012438"/>
    </source>
</evidence>
<dbReference type="InterPro" id="IPR009057">
    <property type="entry name" value="Homeodomain-like_sf"/>
</dbReference>
<evidence type="ECO:0000256" key="9">
    <source>
        <dbReference type="ARBA" id="ARBA00023015"/>
    </source>
</evidence>
<dbReference type="Gene3D" id="1.10.10.60">
    <property type="entry name" value="Homeodomain-like"/>
    <property type="match status" value="2"/>
</dbReference>
<dbReference type="PANTHER" id="PTHR43547">
    <property type="entry name" value="TWO-COMPONENT HISTIDINE KINASE"/>
    <property type="match status" value="1"/>
</dbReference>
<dbReference type="InterPro" id="IPR004358">
    <property type="entry name" value="Sig_transdc_His_kin-like_C"/>
</dbReference>
<dbReference type="Pfam" id="PF12833">
    <property type="entry name" value="HTH_18"/>
    <property type="match status" value="1"/>
</dbReference>
<gene>
    <name evidence="16" type="ORF">SAMN05216462_0203</name>
</gene>
<dbReference type="GO" id="GO:0043565">
    <property type="term" value="F:sequence-specific DNA binding"/>
    <property type="evidence" value="ECO:0007669"/>
    <property type="project" value="InterPro"/>
</dbReference>
<keyword evidence="10" id="KW-0804">Transcription</keyword>
<dbReference type="PROSITE" id="PS50109">
    <property type="entry name" value="HIS_KIN"/>
    <property type="match status" value="1"/>
</dbReference>
<dbReference type="InterPro" id="IPR013783">
    <property type="entry name" value="Ig-like_fold"/>
</dbReference>
<dbReference type="FunFam" id="3.30.565.10:FF:000037">
    <property type="entry name" value="Hybrid sensor histidine kinase/response regulator"/>
    <property type="match status" value="1"/>
</dbReference>
<dbReference type="SMART" id="SM00342">
    <property type="entry name" value="HTH_ARAC"/>
    <property type="match status" value="1"/>
</dbReference>
<keyword evidence="8" id="KW-0902">Two-component regulatory system</keyword>
<dbReference type="OrthoDB" id="717811at2"/>
<dbReference type="InterPro" id="IPR011047">
    <property type="entry name" value="Quinoprotein_ADH-like_sf"/>
</dbReference>
<dbReference type="CDD" id="cd00082">
    <property type="entry name" value="HisKA"/>
    <property type="match status" value="1"/>
</dbReference>
<keyword evidence="6" id="KW-0418">Kinase</keyword>
<dbReference type="SUPFAM" id="SSF52172">
    <property type="entry name" value="CheY-like"/>
    <property type="match status" value="1"/>
</dbReference>
<dbReference type="CDD" id="cd17574">
    <property type="entry name" value="REC_OmpR"/>
    <property type="match status" value="1"/>
</dbReference>
<evidence type="ECO:0000256" key="7">
    <source>
        <dbReference type="ARBA" id="ARBA00022840"/>
    </source>
</evidence>
<protein>
    <recommendedName>
        <fullName evidence="2">histidine kinase</fullName>
        <ecNumber evidence="2">2.7.13.3</ecNumber>
    </recommendedName>
</protein>
<keyword evidence="5" id="KW-0547">Nucleotide-binding</keyword>
<dbReference type="GO" id="GO:0003700">
    <property type="term" value="F:DNA-binding transcription factor activity"/>
    <property type="evidence" value="ECO:0007669"/>
    <property type="project" value="InterPro"/>
</dbReference>
<evidence type="ECO:0000313" key="17">
    <source>
        <dbReference type="Proteomes" id="UP000182257"/>
    </source>
</evidence>
<evidence type="ECO:0000256" key="11">
    <source>
        <dbReference type="PROSITE-ProRule" id="PRU00169"/>
    </source>
</evidence>
<keyword evidence="7" id="KW-0067">ATP-binding</keyword>
<dbReference type="InterPro" id="IPR036097">
    <property type="entry name" value="HisK_dim/P_sf"/>
</dbReference>
<dbReference type="RefSeq" id="WP_074759846.1">
    <property type="nucleotide sequence ID" value="NZ_FNRF01000001.1"/>
</dbReference>
<dbReference type="Gene3D" id="3.40.50.2300">
    <property type="match status" value="1"/>
</dbReference>
<dbReference type="PROSITE" id="PS01124">
    <property type="entry name" value="HTH_ARAC_FAMILY_2"/>
    <property type="match status" value="1"/>
</dbReference>
<evidence type="ECO:0000256" key="4">
    <source>
        <dbReference type="ARBA" id="ARBA00022679"/>
    </source>
</evidence>
<dbReference type="PANTHER" id="PTHR43547:SF2">
    <property type="entry name" value="HYBRID SIGNAL TRANSDUCTION HISTIDINE KINASE C"/>
    <property type="match status" value="1"/>
</dbReference>
<evidence type="ECO:0000256" key="12">
    <source>
        <dbReference type="SAM" id="SignalP"/>
    </source>
</evidence>
<dbReference type="InterPro" id="IPR011006">
    <property type="entry name" value="CheY-like_superfamily"/>
</dbReference>
<dbReference type="EC" id="2.7.13.3" evidence="2"/>
<dbReference type="Gene3D" id="2.130.10.10">
    <property type="entry name" value="YVTN repeat-like/Quinoprotein amine dehydrogenase"/>
    <property type="match status" value="2"/>
</dbReference>
<dbReference type="Pfam" id="PF02518">
    <property type="entry name" value="HATPase_c"/>
    <property type="match status" value="1"/>
</dbReference>
<dbReference type="GO" id="GO:0005524">
    <property type="term" value="F:ATP binding"/>
    <property type="evidence" value="ECO:0007669"/>
    <property type="project" value="UniProtKB-KW"/>
</dbReference>
<dbReference type="Pfam" id="PF00512">
    <property type="entry name" value="HisKA"/>
    <property type="match status" value="1"/>
</dbReference>
<feature type="domain" description="Histidine kinase" evidence="14">
    <location>
        <begin position="817"/>
        <end position="1032"/>
    </location>
</feature>
<evidence type="ECO:0000256" key="8">
    <source>
        <dbReference type="ARBA" id="ARBA00023012"/>
    </source>
</evidence>
<dbReference type="Pfam" id="PF07494">
    <property type="entry name" value="Reg_prop"/>
    <property type="match status" value="2"/>
</dbReference>
<sequence>MKVKYILTLATLLLSLSAFAQRGKFFTTDHQLSSSFVTQVYLDNEGFIWTTTRNGINRYDGYQFRVFKKENEHDSSLASNYVNSMMQDRKGLFYFGMYGALQTWDGTKFHNVTMYDKNGNAGHSYPNCFLERANGDVLVGTSGLGILKFKDQKTAYQEKGPLATIHTVNSMIEDRTGTLWIVTEHMGLISYNGKTVKRHMQNLPSVVFSCLCEGADGIIYAGSTNCGVFRMQGDTFVHIAETGTKAVSSLYRAHDGNIVIGYDGQGIALYNPRKPELIDNPFFSLEVNLPMSKVYSITEDKSGNLWFGLLQKGIFMQPISFKGFHYMGHKLGAHNILGTACVVSVILDSKKRVWVGTDKDGLYCYDFYTQASKHLKDQYPSVIVSLAEDQKGRIWLGTYREGIGWVDPVTFQYHRVPFPQDPNLIVMDIAVGNDGYLWLGTMKHGIVKMDPNDGRVLAIYKMKAGADKNRKMNCITNDYVSQVQLSPDGKRLYVSTSMGLCCLDIPANSWTSTFGMNCLNYSTPVRITREYDDNLWYGTNEGLFRYDLRTHKTQQYTRADGLADNGIATIERDLQGRLWIGTDHGLSCFTPKSDIWQNYFVDDGLQSNEFSDGASFMSPDGILTMGGTAGISWFDSHHIAPSKWEAEVELTSFSINGQQVSRATHSGSYLVTDTTIIASNRFELSYSDNTFSIQFSTLTYENPEHISYLYSINGEPFNRLQPGENVLTLSHLPQGTYRFRVKAERNNVETPEREFTVVIHSPWYRSAWAYFFYAMVIGMFVWQYLVYRRHKEQDKLRLQAHIHAEEMGEAKLRFFMNMSHEIRTPMTLILTPLLSLIKNDNDPSRKAVYETIRRNAERILSLINQMMDLRKIDKGQMQMRMRETNLVSFAKDIYDLFDNQAKTKHIKFIYEHDSEKIPVWIDRQNFDKVLMNVLSNAFKYTPTGGEIGIRISHTDESATIAIYDNGEGIPEDKMNKIFDRFYQTPTTLNDRYVGTGIGLDLTRSLVELHHGTITVHNLEKGCEFVITIPMGNSHLNADEMITEAEAAEAAETITPELLLEEEPETELINPMSEMAPGNRKLTLVIAEDDEEIRNYLESELSKDYDIHACTNGREALGEVIRTKPDLVLSDIMMPEMDGNTLCTRIKTNPNTNSIPVVLLTAKNRDEDKLESLETGADAYIVKPFNMEILRRTIMNLINKHRLLRLKYERNDSLEEQIDEIELKSPDEKLLERIMECINKNLNNSDLSVDMIADTVGISRVHLHRKMKDLTGQTPHDFIRNIRLKKAAQLLANQGMNVTEVMYACGFANSASFSTVFKKFYGMSPRDYMKEHEER</sequence>